<evidence type="ECO:0000313" key="2">
    <source>
        <dbReference type="Proteomes" id="UP000199207"/>
    </source>
</evidence>
<dbReference type="Proteomes" id="UP000199207">
    <property type="component" value="Unassembled WGS sequence"/>
</dbReference>
<name>A0A1I1F0C9_9ACTN</name>
<dbReference type="AlphaFoldDB" id="A0A1I1F0C9"/>
<protein>
    <submittedName>
        <fullName evidence="1">Uncharacterized protein</fullName>
    </submittedName>
</protein>
<gene>
    <name evidence="1" type="ORF">SAMN05421773_101564</name>
</gene>
<sequence length="465" mass="52694">MRTGSRTPAFLAGFDSATAMVRATAAFLAGRDFPALGFPPVLQRPATLVNTLPRRLRETVYILTGWAGTVPQRRLARLDAGELSGWAARQYPPRRYPALAIGSANGAVVHLCAALGMPWLPQTFLVPVRWRVHPDEPAEALRAGLEPARTLLAANPDLQLHHMHDASQDRLMARTMAYFRVKRLRLGPDYERFLAERLESGGTVFVIDCERTWPTRRVADRHVFQHGAVGGATEEEFHRGGPRVAGYLRRYGSHRRRWEGPEPDGRSPEAEWGFEPALLDDIERTARRHGHRVVRVRFPEPQAISPLVADLYRWWYGLRGIPADRLLIESFIVLEPWWTLRTGSTPLWTEFNTEPALRAASGYLDRAGPFGEICLMLFNHGVESVGVAGADQWRSLLARAGRRGEWLGGEPAKYPLDFAQYARYHRALRRLPARRPMPAPLALSQLDAFLAEYGDRYRVRWERLR</sequence>
<keyword evidence="2" id="KW-1185">Reference proteome</keyword>
<accession>A0A1I1F0C9</accession>
<reference evidence="1 2" key="1">
    <citation type="submission" date="2016-10" db="EMBL/GenBank/DDBJ databases">
        <authorList>
            <person name="de Groot N.N."/>
        </authorList>
    </citation>
    <scope>NUCLEOTIDE SEQUENCE [LARGE SCALE GENOMIC DNA]</scope>
    <source>
        <strain evidence="1 2">CGMCC 4.5739</strain>
    </source>
</reference>
<dbReference type="RefSeq" id="WP_093836959.1">
    <property type="nucleotide sequence ID" value="NZ_FOLM01000001.1"/>
</dbReference>
<organism evidence="1 2">
    <name type="scientific">Streptomyces aidingensis</name>
    <dbReference type="NCBI Taxonomy" id="910347"/>
    <lineage>
        <taxon>Bacteria</taxon>
        <taxon>Bacillati</taxon>
        <taxon>Actinomycetota</taxon>
        <taxon>Actinomycetes</taxon>
        <taxon>Kitasatosporales</taxon>
        <taxon>Streptomycetaceae</taxon>
        <taxon>Streptomyces</taxon>
    </lineage>
</organism>
<proteinExistence type="predicted"/>
<dbReference type="OrthoDB" id="501208at2"/>
<evidence type="ECO:0000313" key="1">
    <source>
        <dbReference type="EMBL" id="SFB92899.1"/>
    </source>
</evidence>
<dbReference type="STRING" id="910347.SAMN05421773_101564"/>
<dbReference type="EMBL" id="FOLM01000001">
    <property type="protein sequence ID" value="SFB92899.1"/>
    <property type="molecule type" value="Genomic_DNA"/>
</dbReference>